<dbReference type="eggNOG" id="arCOG02272">
    <property type="taxonomic scope" value="Archaea"/>
</dbReference>
<proteinExistence type="predicted"/>
<evidence type="ECO:0000313" key="3">
    <source>
        <dbReference type="Proteomes" id="UP000001137"/>
    </source>
</evidence>
<protein>
    <submittedName>
        <fullName evidence="2">Bacterio-opsin activator HTH domain protein</fullName>
    </submittedName>
</protein>
<dbReference type="AlphaFoldDB" id="A8MAZ5"/>
<name>A8MAZ5_CALMQ</name>
<dbReference type="HOGENOM" id="CLU_104910_0_0_2"/>
<keyword evidence="3" id="KW-1185">Reference proteome</keyword>
<evidence type="ECO:0000259" key="1">
    <source>
        <dbReference type="Pfam" id="PF04967"/>
    </source>
</evidence>
<organism evidence="2 3">
    <name type="scientific">Caldivirga maquilingensis (strain ATCC 700844 / DSM 13496 / JCM 10307 / IC-167)</name>
    <dbReference type="NCBI Taxonomy" id="397948"/>
    <lineage>
        <taxon>Archaea</taxon>
        <taxon>Thermoproteota</taxon>
        <taxon>Thermoprotei</taxon>
        <taxon>Thermoproteales</taxon>
        <taxon>Thermoproteaceae</taxon>
        <taxon>Caldivirga</taxon>
    </lineage>
</organism>
<dbReference type="PANTHER" id="PTHR34236">
    <property type="entry name" value="DIMETHYL SULFOXIDE REDUCTASE TRANSCRIPTIONAL ACTIVATOR"/>
    <property type="match status" value="1"/>
</dbReference>
<accession>A8MAZ5</accession>
<reference evidence="2 3" key="1">
    <citation type="submission" date="2007-10" db="EMBL/GenBank/DDBJ databases">
        <title>Complete sequence of Caldivirga maquilingensis IC-167.</title>
        <authorList>
            <consortium name="US DOE Joint Genome Institute"/>
            <person name="Copeland A."/>
            <person name="Lucas S."/>
            <person name="Lapidus A."/>
            <person name="Barry K."/>
            <person name="Glavina del Rio T."/>
            <person name="Dalin E."/>
            <person name="Tice H."/>
            <person name="Pitluck S."/>
            <person name="Saunders E."/>
            <person name="Brettin T."/>
            <person name="Bruce D."/>
            <person name="Detter J.C."/>
            <person name="Han C."/>
            <person name="Schmutz J."/>
            <person name="Larimer F."/>
            <person name="Land M."/>
            <person name="Hauser L."/>
            <person name="Kyrpides N."/>
            <person name="Ivanova N."/>
            <person name="Biddle J.F."/>
            <person name="Zhang Z."/>
            <person name="Fitz-Gibbon S.T."/>
            <person name="Lowe T.M."/>
            <person name="Saltikov C."/>
            <person name="House C.H."/>
            <person name="Richardson P."/>
        </authorList>
    </citation>
    <scope>NUCLEOTIDE SEQUENCE [LARGE SCALE GENOMIC DNA]</scope>
    <source>
        <strain evidence="3">ATCC 700844 / DSM 13496 / JCM 10307 / IC-167</strain>
    </source>
</reference>
<gene>
    <name evidence="2" type="ordered locus">Cmaq_1803</name>
</gene>
<feature type="domain" description="HTH bat-type" evidence="1">
    <location>
        <begin position="165"/>
        <end position="216"/>
    </location>
</feature>
<evidence type="ECO:0000313" key="2">
    <source>
        <dbReference type="EMBL" id="ABW02624.1"/>
    </source>
</evidence>
<dbReference type="GeneID" id="5709953"/>
<dbReference type="EMBL" id="CP000852">
    <property type="protein sequence ID" value="ABW02624.1"/>
    <property type="molecule type" value="Genomic_DNA"/>
</dbReference>
<dbReference type="KEGG" id="cma:Cmaq_1803"/>
<dbReference type="InterPro" id="IPR007050">
    <property type="entry name" value="HTH_bacterioopsin"/>
</dbReference>
<dbReference type="PANTHER" id="PTHR34236:SF1">
    <property type="entry name" value="DIMETHYL SULFOXIDE REDUCTASE TRANSCRIPTIONAL ACTIVATOR"/>
    <property type="match status" value="1"/>
</dbReference>
<dbReference type="Proteomes" id="UP000001137">
    <property type="component" value="Chromosome"/>
</dbReference>
<sequence>MVTRLYVRLHHYHDWTEATADYPSIETSMVYYYPFFDKGYSIEGIVAQGTKYGELKTFLRRLPHLANIVDVIYINKINNHLYEVFFLGDIRGMVKYVILNEGGIVINSKVKNGTKDFTVYLINDHEEKISSLYEKLNNYGELLNFITNKIPGNIPLFNRSTLPYLTNTEGKILVYAYLNGYFDRSRKINLNNIAAKFNVSKATVDAHLRNAIKKILNAYFIRDMNAMRY</sequence>
<dbReference type="OrthoDB" id="27447at2157"/>
<dbReference type="Pfam" id="PF04967">
    <property type="entry name" value="HTH_10"/>
    <property type="match status" value="1"/>
</dbReference>
<dbReference type="RefSeq" id="WP_012186843.1">
    <property type="nucleotide sequence ID" value="NC_009954.1"/>
</dbReference>